<sequence length="298" mass="33589">MSDEIEQLDVELNELLSSVRNDIEGLEWDAKKVAMTSTEKKEEILRLKNQLDKAKGIFQNYKVEMRELDRDELRKYEGSARKHQSTLDELNRNLNYAKSLVEKAELMGDRDQNPTSAADGKNAKELIEMAKQTQVTDVEAMMRMQRMINESEETGMETNIKLKTQTEQLKNIHADVHTVSARMRTAEKLVNQIGRRLATDKLIACIILILLLLILAIIVVKALGLDQKGTAQVVGAGGYVYYIDCNLFQNFYPQCQSTPAPSPGPTPAPSGGNRRKQLLLQLADKLFKEKLDADSHAD</sequence>
<evidence type="ECO:0000256" key="3">
    <source>
        <dbReference type="ARBA" id="ARBA00022692"/>
    </source>
</evidence>
<feature type="coiled-coil region" evidence="8">
    <location>
        <begin position="44"/>
        <end position="107"/>
    </location>
</feature>
<evidence type="ECO:0000256" key="1">
    <source>
        <dbReference type="ARBA" id="ARBA00004211"/>
    </source>
</evidence>
<comment type="subcellular location">
    <subcellularLocation>
        <location evidence="1">Membrane</location>
        <topology evidence="1">Single-pass type IV membrane protein</topology>
    </subcellularLocation>
</comment>
<dbReference type="InterPro" id="IPR044766">
    <property type="entry name" value="NPSN/SNAP25-like_N_SNARE"/>
</dbReference>
<proteinExistence type="predicted"/>
<accession>A0A7S0NDW1</accession>
<dbReference type="InterPro" id="IPR038407">
    <property type="entry name" value="v-SNARE_N_sf"/>
</dbReference>
<evidence type="ECO:0000256" key="2">
    <source>
        <dbReference type="ARBA" id="ARBA00022448"/>
    </source>
</evidence>
<dbReference type="PANTHER" id="PTHR21230">
    <property type="entry name" value="VESICLE TRANSPORT V-SNARE PROTEIN VTI1-RELATED"/>
    <property type="match status" value="1"/>
</dbReference>
<keyword evidence="6 8" id="KW-0175">Coiled coil</keyword>
<name>A0A7S0NDW1_9CRYP</name>
<evidence type="ECO:0000256" key="7">
    <source>
        <dbReference type="ARBA" id="ARBA00023136"/>
    </source>
</evidence>
<organism evidence="11">
    <name type="scientific">Hanusia phi</name>
    <dbReference type="NCBI Taxonomy" id="3032"/>
    <lineage>
        <taxon>Eukaryota</taxon>
        <taxon>Cryptophyceae</taxon>
        <taxon>Pyrenomonadales</taxon>
        <taxon>Geminigeraceae</taxon>
        <taxon>Hanusia</taxon>
    </lineage>
</organism>
<dbReference type="CDD" id="cd15861">
    <property type="entry name" value="SNARE_SNAP25N_23N_29N_SEC9N"/>
    <property type="match status" value="1"/>
</dbReference>
<dbReference type="PANTHER" id="PTHR21230:SF79">
    <property type="entry name" value="T-SNARE COILED-COIL HOMOLOGY DOMAIN-CONTAINING PROTEIN"/>
    <property type="match status" value="1"/>
</dbReference>
<evidence type="ECO:0000256" key="5">
    <source>
        <dbReference type="ARBA" id="ARBA00022989"/>
    </source>
</evidence>
<dbReference type="EMBL" id="HBEO01034372">
    <property type="protein sequence ID" value="CAD8507694.1"/>
    <property type="molecule type" value="Transcribed_RNA"/>
</dbReference>
<evidence type="ECO:0000256" key="4">
    <source>
        <dbReference type="ARBA" id="ARBA00022927"/>
    </source>
</evidence>
<dbReference type="InterPro" id="IPR000727">
    <property type="entry name" value="T_SNARE_dom"/>
</dbReference>
<dbReference type="Gene3D" id="1.20.58.400">
    <property type="entry name" value="t-snare proteins"/>
    <property type="match status" value="1"/>
</dbReference>
<dbReference type="GO" id="GO:0031201">
    <property type="term" value="C:SNARE complex"/>
    <property type="evidence" value="ECO:0007669"/>
    <property type="project" value="InterPro"/>
</dbReference>
<dbReference type="GO" id="GO:0005794">
    <property type="term" value="C:Golgi apparatus"/>
    <property type="evidence" value="ECO:0007669"/>
    <property type="project" value="TreeGrafter"/>
</dbReference>
<protein>
    <recommendedName>
        <fullName evidence="10">t-SNARE coiled-coil homology domain-containing protein</fullName>
    </recommendedName>
</protein>
<dbReference type="Gene3D" id="1.20.5.110">
    <property type="match status" value="1"/>
</dbReference>
<dbReference type="Pfam" id="PF03908">
    <property type="entry name" value="Sec20"/>
    <property type="match status" value="1"/>
</dbReference>
<evidence type="ECO:0000313" key="11">
    <source>
        <dbReference type="EMBL" id="CAD8507694.1"/>
    </source>
</evidence>
<dbReference type="GO" id="GO:0006906">
    <property type="term" value="P:vesicle fusion"/>
    <property type="evidence" value="ECO:0007669"/>
    <property type="project" value="TreeGrafter"/>
</dbReference>
<reference evidence="11" key="1">
    <citation type="submission" date="2021-01" db="EMBL/GenBank/DDBJ databases">
        <authorList>
            <person name="Corre E."/>
            <person name="Pelletier E."/>
            <person name="Niang G."/>
            <person name="Scheremetjew M."/>
            <person name="Finn R."/>
            <person name="Kale V."/>
            <person name="Holt S."/>
            <person name="Cochrane G."/>
            <person name="Meng A."/>
            <person name="Brown T."/>
            <person name="Cohen L."/>
        </authorList>
    </citation>
    <scope>NUCLEOTIDE SEQUENCE</scope>
    <source>
        <strain evidence="11">CCMP325</strain>
    </source>
</reference>
<keyword evidence="3 9" id="KW-0812">Transmembrane</keyword>
<dbReference type="GO" id="GO:0000149">
    <property type="term" value="F:SNARE binding"/>
    <property type="evidence" value="ECO:0007669"/>
    <property type="project" value="TreeGrafter"/>
</dbReference>
<dbReference type="GO" id="GO:0031902">
    <property type="term" value="C:late endosome membrane"/>
    <property type="evidence" value="ECO:0007669"/>
    <property type="project" value="TreeGrafter"/>
</dbReference>
<dbReference type="InterPro" id="IPR056173">
    <property type="entry name" value="Sec20_C"/>
</dbReference>
<keyword evidence="2" id="KW-0813">Transport</keyword>
<dbReference type="PROSITE" id="PS50192">
    <property type="entry name" value="T_SNARE"/>
    <property type="match status" value="1"/>
</dbReference>
<feature type="domain" description="T-SNARE coiled-coil homology" evidence="10">
    <location>
        <begin position="131"/>
        <end position="193"/>
    </location>
</feature>
<dbReference type="GO" id="GO:0015031">
    <property type="term" value="P:protein transport"/>
    <property type="evidence" value="ECO:0007669"/>
    <property type="project" value="UniProtKB-KW"/>
</dbReference>
<gene>
    <name evidence="11" type="ORF">HPHI1048_LOCUS23266</name>
</gene>
<keyword evidence="5 9" id="KW-1133">Transmembrane helix</keyword>
<evidence type="ECO:0000256" key="8">
    <source>
        <dbReference type="SAM" id="Coils"/>
    </source>
</evidence>
<evidence type="ECO:0000256" key="9">
    <source>
        <dbReference type="SAM" id="Phobius"/>
    </source>
</evidence>
<dbReference type="SUPFAM" id="SSF58038">
    <property type="entry name" value="SNARE fusion complex"/>
    <property type="match status" value="1"/>
</dbReference>
<dbReference type="GO" id="GO:0005484">
    <property type="term" value="F:SNAP receptor activity"/>
    <property type="evidence" value="ECO:0007669"/>
    <property type="project" value="InterPro"/>
</dbReference>
<dbReference type="GO" id="GO:0005789">
    <property type="term" value="C:endoplasmic reticulum membrane"/>
    <property type="evidence" value="ECO:0007669"/>
    <property type="project" value="TreeGrafter"/>
</dbReference>
<dbReference type="GO" id="GO:0012507">
    <property type="term" value="C:ER to Golgi transport vesicle membrane"/>
    <property type="evidence" value="ECO:0007669"/>
    <property type="project" value="TreeGrafter"/>
</dbReference>
<dbReference type="AlphaFoldDB" id="A0A7S0NDW1"/>
<keyword evidence="4" id="KW-0653">Protein transport</keyword>
<feature type="transmembrane region" description="Helical" evidence="9">
    <location>
        <begin position="202"/>
        <end position="223"/>
    </location>
</feature>
<keyword evidence="7 9" id="KW-0472">Membrane</keyword>
<evidence type="ECO:0000259" key="10">
    <source>
        <dbReference type="PROSITE" id="PS50192"/>
    </source>
</evidence>
<evidence type="ECO:0000256" key="6">
    <source>
        <dbReference type="ARBA" id="ARBA00023054"/>
    </source>
</evidence>